<evidence type="ECO:0000313" key="2">
    <source>
        <dbReference type="EMBL" id="MBB6092230.1"/>
    </source>
</evidence>
<keyword evidence="1" id="KW-0812">Transmembrane</keyword>
<dbReference type="EMBL" id="JACHHZ010000001">
    <property type="protein sequence ID" value="MBB6092230.1"/>
    <property type="molecule type" value="Genomic_DNA"/>
</dbReference>
<feature type="transmembrane region" description="Helical" evidence="1">
    <location>
        <begin position="62"/>
        <end position="83"/>
    </location>
</feature>
<sequence>MRASLQPLLLSLWLSVRNRWERHVDKRVVAGCVVAALLVAALGWMTADVFSNPVRRLLSGLATYGFMAGVLVAGHAVLVVSALRAQGGNALEEAVGA</sequence>
<gene>
    <name evidence="2" type="ORF">HNQ60_001076</name>
</gene>
<name>A0A841HIU9_9GAMM</name>
<organism evidence="2 3">
    <name type="scientific">Povalibacter uvarum</name>
    <dbReference type="NCBI Taxonomy" id="732238"/>
    <lineage>
        <taxon>Bacteria</taxon>
        <taxon>Pseudomonadati</taxon>
        <taxon>Pseudomonadota</taxon>
        <taxon>Gammaproteobacteria</taxon>
        <taxon>Steroidobacterales</taxon>
        <taxon>Steroidobacteraceae</taxon>
        <taxon>Povalibacter</taxon>
    </lineage>
</organism>
<proteinExistence type="predicted"/>
<accession>A0A841HIU9</accession>
<dbReference type="AlphaFoldDB" id="A0A841HIU9"/>
<evidence type="ECO:0000313" key="3">
    <source>
        <dbReference type="Proteomes" id="UP000588068"/>
    </source>
</evidence>
<dbReference type="Proteomes" id="UP000588068">
    <property type="component" value="Unassembled WGS sequence"/>
</dbReference>
<keyword evidence="1" id="KW-1133">Transmembrane helix</keyword>
<keyword evidence="3" id="KW-1185">Reference proteome</keyword>
<comment type="caution">
    <text evidence="2">The sequence shown here is derived from an EMBL/GenBank/DDBJ whole genome shotgun (WGS) entry which is preliminary data.</text>
</comment>
<evidence type="ECO:0000256" key="1">
    <source>
        <dbReference type="SAM" id="Phobius"/>
    </source>
</evidence>
<feature type="transmembrane region" description="Helical" evidence="1">
    <location>
        <begin position="28"/>
        <end position="50"/>
    </location>
</feature>
<reference evidence="2 3" key="1">
    <citation type="submission" date="2020-08" db="EMBL/GenBank/DDBJ databases">
        <title>Genomic Encyclopedia of Type Strains, Phase IV (KMG-IV): sequencing the most valuable type-strain genomes for metagenomic binning, comparative biology and taxonomic classification.</title>
        <authorList>
            <person name="Goeker M."/>
        </authorList>
    </citation>
    <scope>NUCLEOTIDE SEQUENCE [LARGE SCALE GENOMIC DNA]</scope>
    <source>
        <strain evidence="2 3">DSM 26723</strain>
    </source>
</reference>
<protein>
    <submittedName>
        <fullName evidence="2">Uncharacterized protein</fullName>
    </submittedName>
</protein>
<keyword evidence="1" id="KW-0472">Membrane</keyword>